<keyword evidence="1" id="KW-0378">Hydrolase</keyword>
<feature type="transmembrane region" description="Helical" evidence="3">
    <location>
        <begin position="6"/>
        <end position="32"/>
    </location>
</feature>
<evidence type="ECO:0000256" key="3">
    <source>
        <dbReference type="SAM" id="Phobius"/>
    </source>
</evidence>
<dbReference type="GO" id="GO:0005634">
    <property type="term" value="C:nucleus"/>
    <property type="evidence" value="ECO:0007669"/>
    <property type="project" value="TreeGrafter"/>
</dbReference>
<organism evidence="5 6">
    <name type="scientific">Westerdykella ornata</name>
    <dbReference type="NCBI Taxonomy" id="318751"/>
    <lineage>
        <taxon>Eukaryota</taxon>
        <taxon>Fungi</taxon>
        <taxon>Dikarya</taxon>
        <taxon>Ascomycota</taxon>
        <taxon>Pezizomycotina</taxon>
        <taxon>Dothideomycetes</taxon>
        <taxon>Pleosporomycetidae</taxon>
        <taxon>Pleosporales</taxon>
        <taxon>Sporormiaceae</taxon>
        <taxon>Westerdykella</taxon>
    </lineage>
</organism>
<dbReference type="InterPro" id="IPR038765">
    <property type="entry name" value="Papain-like_cys_pep_sf"/>
</dbReference>
<feature type="compositionally biased region" description="Basic residues" evidence="2">
    <location>
        <begin position="567"/>
        <end position="577"/>
    </location>
</feature>
<keyword evidence="3" id="KW-0472">Membrane</keyword>
<evidence type="ECO:0000256" key="2">
    <source>
        <dbReference type="SAM" id="MobiDB-lite"/>
    </source>
</evidence>
<dbReference type="AlphaFoldDB" id="A0A6A6JUL4"/>
<feature type="compositionally biased region" description="Low complexity" evidence="2">
    <location>
        <begin position="456"/>
        <end position="476"/>
    </location>
</feature>
<dbReference type="InterPro" id="IPR018200">
    <property type="entry name" value="USP_CS"/>
</dbReference>
<dbReference type="InterPro" id="IPR001394">
    <property type="entry name" value="Peptidase_C19_UCH"/>
</dbReference>
<dbReference type="GO" id="GO:0016579">
    <property type="term" value="P:protein deubiquitination"/>
    <property type="evidence" value="ECO:0007669"/>
    <property type="project" value="InterPro"/>
</dbReference>
<feature type="region of interest" description="Disordered" evidence="2">
    <location>
        <begin position="452"/>
        <end position="578"/>
    </location>
</feature>
<gene>
    <name evidence="5" type="ORF">EI97DRAFT_118521</name>
</gene>
<keyword evidence="1" id="KW-0645">Protease</keyword>
<comment type="similarity">
    <text evidence="1">Belongs to the peptidase C19 family.</text>
</comment>
<keyword evidence="6" id="KW-1185">Reference proteome</keyword>
<feature type="compositionally biased region" description="Polar residues" evidence="2">
    <location>
        <begin position="555"/>
        <end position="566"/>
    </location>
</feature>
<dbReference type="Gene3D" id="3.90.70.10">
    <property type="entry name" value="Cysteine proteinases"/>
    <property type="match status" value="1"/>
</dbReference>
<feature type="compositionally biased region" description="Low complexity" evidence="2">
    <location>
        <begin position="488"/>
        <end position="508"/>
    </location>
</feature>
<feature type="domain" description="USP" evidence="4">
    <location>
        <begin position="45"/>
        <end position="611"/>
    </location>
</feature>
<dbReference type="EC" id="3.4.19.12" evidence="1"/>
<reference evidence="5" key="1">
    <citation type="journal article" date="2020" name="Stud. Mycol.">
        <title>101 Dothideomycetes genomes: a test case for predicting lifestyles and emergence of pathogens.</title>
        <authorList>
            <person name="Haridas S."/>
            <person name="Albert R."/>
            <person name="Binder M."/>
            <person name="Bloem J."/>
            <person name="Labutti K."/>
            <person name="Salamov A."/>
            <person name="Andreopoulos B."/>
            <person name="Baker S."/>
            <person name="Barry K."/>
            <person name="Bills G."/>
            <person name="Bluhm B."/>
            <person name="Cannon C."/>
            <person name="Castanera R."/>
            <person name="Culley D."/>
            <person name="Daum C."/>
            <person name="Ezra D."/>
            <person name="Gonzalez J."/>
            <person name="Henrissat B."/>
            <person name="Kuo A."/>
            <person name="Liang C."/>
            <person name="Lipzen A."/>
            <person name="Lutzoni F."/>
            <person name="Magnuson J."/>
            <person name="Mondo S."/>
            <person name="Nolan M."/>
            <person name="Ohm R."/>
            <person name="Pangilinan J."/>
            <person name="Park H.-J."/>
            <person name="Ramirez L."/>
            <person name="Alfaro M."/>
            <person name="Sun H."/>
            <person name="Tritt A."/>
            <person name="Yoshinaga Y."/>
            <person name="Zwiers L.-H."/>
            <person name="Turgeon B."/>
            <person name="Goodwin S."/>
            <person name="Spatafora J."/>
            <person name="Crous P."/>
            <person name="Grigoriev I."/>
        </authorList>
    </citation>
    <scope>NUCLEOTIDE SEQUENCE</scope>
    <source>
        <strain evidence="5">CBS 379.55</strain>
    </source>
</reference>
<dbReference type="PROSITE" id="PS00972">
    <property type="entry name" value="USP_1"/>
    <property type="match status" value="1"/>
</dbReference>
<dbReference type="PANTHER" id="PTHR24006">
    <property type="entry name" value="UBIQUITIN CARBOXYL-TERMINAL HYDROLASE"/>
    <property type="match status" value="1"/>
</dbReference>
<protein>
    <recommendedName>
        <fullName evidence="1">Ubiquitin carboxyl-terminal hydrolase</fullName>
        <ecNumber evidence="1">3.4.19.12</ecNumber>
    </recommendedName>
</protein>
<dbReference type="Pfam" id="PF00443">
    <property type="entry name" value="UCH"/>
    <property type="match status" value="1"/>
</dbReference>
<dbReference type="CDD" id="cd02662">
    <property type="entry name" value="Peptidase_C19F"/>
    <property type="match status" value="1"/>
</dbReference>
<keyword evidence="1" id="KW-0833">Ubl conjugation pathway</keyword>
<evidence type="ECO:0000259" key="4">
    <source>
        <dbReference type="PROSITE" id="PS50235"/>
    </source>
</evidence>
<feature type="compositionally biased region" description="Acidic residues" evidence="2">
    <location>
        <begin position="214"/>
        <end position="225"/>
    </location>
</feature>
<name>A0A6A6JUL4_WESOR</name>
<accession>A0A6A6JUL4</accession>
<dbReference type="OrthoDB" id="2248014at2759"/>
<keyword evidence="3" id="KW-1133">Transmembrane helix</keyword>
<dbReference type="PROSITE" id="PS50235">
    <property type="entry name" value="USP_3"/>
    <property type="match status" value="1"/>
</dbReference>
<feature type="region of interest" description="Disordered" evidence="2">
    <location>
        <begin position="208"/>
        <end position="241"/>
    </location>
</feature>
<keyword evidence="1" id="KW-0788">Thiol protease</keyword>
<dbReference type="GO" id="GO:0004843">
    <property type="term" value="F:cysteine-type deubiquitinase activity"/>
    <property type="evidence" value="ECO:0007669"/>
    <property type="project" value="UniProtKB-UniRule"/>
</dbReference>
<dbReference type="GO" id="GO:0005829">
    <property type="term" value="C:cytosol"/>
    <property type="evidence" value="ECO:0007669"/>
    <property type="project" value="TreeGrafter"/>
</dbReference>
<dbReference type="PROSITE" id="PS00973">
    <property type="entry name" value="USP_2"/>
    <property type="match status" value="1"/>
</dbReference>
<sequence length="612" mass="68079">MPDKNLTIATYAAGASLAAITLVYVFSPTFFLDNEASSTKKKGVVGLANVANDCFINSVLQALAGLPDLRIYLIREVHRRKLDGPQVYEITPEALEQEKGKGKPELLEGLRKGVVTYALKEILDSLNERPLHRKVISPVPFIRALERAFHSHISRQQQDAQEFLQIVTERLCDEYHAGTKARLQAQKRGISITAGDSASEREEIAAQFGVAPTEDTDEANGEGVEESEKRDGHSPLSEEGFPFEGKYESQIECLTCGFKPKPSVSTFVTLTLNVPQQSSTSLNACFDGIFKVEHIDDFKCEYCRLQHAIDYYTKQLPRISPSEAKRLQVDIDKLRQALTEDPEKLPEGVELPDAKLAPRRRIARHMYISSFPKVLAIHLSRSMYAIGSMSQKNMAKVAFPETLPLGSILDRRQYKLLGMVTHKGSHQSGHYESFRRQVQPLPFSTPHSFGVDGVYSRSRPASSSPSTTQSPRVSTPNLTGTAEPPQPSTSGSDSPSVDSLSSESSRPSRVPPPTSAPRDEDGQHLPLPRPSSPSPSSLSRNSKPKSLKSFREKASSVSVAEIQQQLKGRRPKHKHGSNRWWRISDDKVKESKTSEVLSMEKDVYLLFYELER</sequence>
<dbReference type="Proteomes" id="UP000800097">
    <property type="component" value="Unassembled WGS sequence"/>
</dbReference>
<proteinExistence type="inferred from homology"/>
<evidence type="ECO:0000313" key="6">
    <source>
        <dbReference type="Proteomes" id="UP000800097"/>
    </source>
</evidence>
<keyword evidence="3" id="KW-0812">Transmembrane</keyword>
<comment type="catalytic activity">
    <reaction evidence="1">
        <text>Thiol-dependent hydrolysis of ester, thioester, amide, peptide and isopeptide bonds formed by the C-terminal Gly of ubiquitin (a 76-residue protein attached to proteins as an intracellular targeting signal).</text>
        <dbReference type="EC" id="3.4.19.12"/>
    </reaction>
</comment>
<dbReference type="RefSeq" id="XP_033657848.1">
    <property type="nucleotide sequence ID" value="XM_033793012.1"/>
</dbReference>
<dbReference type="EMBL" id="ML986485">
    <property type="protein sequence ID" value="KAF2280310.1"/>
    <property type="molecule type" value="Genomic_DNA"/>
</dbReference>
<evidence type="ECO:0000256" key="1">
    <source>
        <dbReference type="RuleBase" id="RU366025"/>
    </source>
</evidence>
<dbReference type="GO" id="GO:0006508">
    <property type="term" value="P:proteolysis"/>
    <property type="evidence" value="ECO:0007669"/>
    <property type="project" value="UniProtKB-KW"/>
</dbReference>
<dbReference type="SUPFAM" id="SSF54001">
    <property type="entry name" value="Cysteine proteinases"/>
    <property type="match status" value="1"/>
</dbReference>
<dbReference type="PANTHER" id="PTHR24006:SF904">
    <property type="entry name" value="UBIQUITIN CARBOXYL-TERMINAL HYDROLASE 16"/>
    <property type="match status" value="1"/>
</dbReference>
<dbReference type="GeneID" id="54546187"/>
<dbReference type="InterPro" id="IPR028889">
    <property type="entry name" value="USP"/>
</dbReference>
<evidence type="ECO:0000313" key="5">
    <source>
        <dbReference type="EMBL" id="KAF2280310.1"/>
    </source>
</evidence>
<dbReference type="InterPro" id="IPR050164">
    <property type="entry name" value="Peptidase_C19"/>
</dbReference>